<evidence type="ECO:0000313" key="2">
    <source>
        <dbReference type="Proteomes" id="UP001162992"/>
    </source>
</evidence>
<proteinExistence type="predicted"/>
<dbReference type="EMBL" id="CM055104">
    <property type="protein sequence ID" value="KAJ7533972.1"/>
    <property type="molecule type" value="Genomic_DNA"/>
</dbReference>
<gene>
    <name evidence="1" type="ORF">O6H91_13G073800</name>
</gene>
<accession>A0ACC2BX44</accession>
<keyword evidence="2" id="KW-1185">Reference proteome</keyword>
<dbReference type="Proteomes" id="UP001162992">
    <property type="component" value="Chromosome 13"/>
</dbReference>
<name>A0ACC2BX44_DIPCM</name>
<comment type="caution">
    <text evidence="1">The sequence shown here is derived from an EMBL/GenBank/DDBJ whole genome shotgun (WGS) entry which is preliminary data.</text>
</comment>
<reference evidence="2" key="1">
    <citation type="journal article" date="2024" name="Proc. Natl. Acad. Sci. U.S.A.">
        <title>Extraordinary preservation of gene collinearity over three hundred million years revealed in homosporous lycophytes.</title>
        <authorList>
            <person name="Li C."/>
            <person name="Wickell D."/>
            <person name="Kuo L.Y."/>
            <person name="Chen X."/>
            <person name="Nie B."/>
            <person name="Liao X."/>
            <person name="Peng D."/>
            <person name="Ji J."/>
            <person name="Jenkins J."/>
            <person name="Williams M."/>
            <person name="Shu S."/>
            <person name="Plott C."/>
            <person name="Barry K."/>
            <person name="Rajasekar S."/>
            <person name="Grimwood J."/>
            <person name="Han X."/>
            <person name="Sun S."/>
            <person name="Hou Z."/>
            <person name="He W."/>
            <person name="Dai G."/>
            <person name="Sun C."/>
            <person name="Schmutz J."/>
            <person name="Leebens-Mack J.H."/>
            <person name="Li F.W."/>
            <person name="Wang L."/>
        </authorList>
    </citation>
    <scope>NUCLEOTIDE SEQUENCE [LARGE SCALE GENOMIC DNA]</scope>
    <source>
        <strain evidence="2">cv. PW_Plant_1</strain>
    </source>
</reference>
<organism evidence="1 2">
    <name type="scientific">Diphasiastrum complanatum</name>
    <name type="common">Issler's clubmoss</name>
    <name type="synonym">Lycopodium complanatum</name>
    <dbReference type="NCBI Taxonomy" id="34168"/>
    <lineage>
        <taxon>Eukaryota</taxon>
        <taxon>Viridiplantae</taxon>
        <taxon>Streptophyta</taxon>
        <taxon>Embryophyta</taxon>
        <taxon>Tracheophyta</taxon>
        <taxon>Lycopodiopsida</taxon>
        <taxon>Lycopodiales</taxon>
        <taxon>Lycopodiaceae</taxon>
        <taxon>Lycopodioideae</taxon>
        <taxon>Diphasiastrum</taxon>
    </lineage>
</organism>
<sequence length="420" mass="47261">MWMAISSSIAISSSSLLVAAAIASSSTLLKPCIPFRSRRNTSFFSCTIRPRSRNSLPSCTAAAAASSFHMAHTHLDSKLQAKEINFTKKGESKEIAHIVELFPPIEPYKSGFLDVSDLHSLYWEESGNPNGQPIVFLHGGPGSGTSSGNRRFFDPNFFRIILFDQRGAGKSTPHACLEDNTTWHLVDDIEKVREHLKIEKWLVFGGSWGSTLALTYCQSHADRITGIILRGIFLLRKKEIDWFYQGPGTSAIFPDAWEPYRDFIPDDERSDFVTAYGKRLNSDDLDTQLAAAKAWTNWEMATSHLIPNEESMRRAESEEFALAFARIENHYFRHKGFFPSDSFLIDNVHKIKHLPAIIVQGRYDVVCPMMSAWDLHKAWPEAQFKVIPNAGHSANEIGITKELLAATEGFKYLFQDKGQP</sequence>
<protein>
    <submittedName>
        <fullName evidence="1">Uncharacterized protein</fullName>
    </submittedName>
</protein>
<evidence type="ECO:0000313" key="1">
    <source>
        <dbReference type="EMBL" id="KAJ7533972.1"/>
    </source>
</evidence>